<dbReference type="CDD" id="cd00586">
    <property type="entry name" value="4HBT"/>
    <property type="match status" value="1"/>
</dbReference>
<organism evidence="1 2">
    <name type="scientific">Oligosphaera ethanolica</name>
    <dbReference type="NCBI Taxonomy" id="760260"/>
    <lineage>
        <taxon>Bacteria</taxon>
        <taxon>Pseudomonadati</taxon>
        <taxon>Lentisphaerota</taxon>
        <taxon>Oligosphaeria</taxon>
        <taxon>Oligosphaerales</taxon>
        <taxon>Oligosphaeraceae</taxon>
        <taxon>Oligosphaera</taxon>
    </lineage>
</organism>
<dbReference type="RefSeq" id="WP_307260800.1">
    <property type="nucleotide sequence ID" value="NZ_JAUSVL010000001.1"/>
</dbReference>
<evidence type="ECO:0000313" key="1">
    <source>
        <dbReference type="EMBL" id="MDQ0289382.1"/>
    </source>
</evidence>
<gene>
    <name evidence="1" type="ORF">J3R75_001489</name>
</gene>
<dbReference type="SUPFAM" id="SSF54637">
    <property type="entry name" value="Thioesterase/thiol ester dehydrase-isomerase"/>
    <property type="match status" value="1"/>
</dbReference>
<dbReference type="Gene3D" id="3.10.129.10">
    <property type="entry name" value="Hotdog Thioesterase"/>
    <property type="match status" value="1"/>
</dbReference>
<dbReference type="EMBL" id="JAUSVL010000001">
    <property type="protein sequence ID" value="MDQ0289382.1"/>
    <property type="molecule type" value="Genomic_DNA"/>
</dbReference>
<dbReference type="EC" id="3.1.2.-" evidence="1"/>
<dbReference type="Pfam" id="PF13279">
    <property type="entry name" value="4HBT_2"/>
    <property type="match status" value="1"/>
</dbReference>
<protein>
    <submittedName>
        <fullName evidence="1">Acyl-CoA thioester hydrolase</fullName>
        <ecNumber evidence="1">3.1.2.-</ecNumber>
    </submittedName>
</protein>
<dbReference type="Proteomes" id="UP001238163">
    <property type="component" value="Unassembled WGS sequence"/>
</dbReference>
<accession>A0AAE3VF75</accession>
<keyword evidence="2" id="KW-1185">Reference proteome</keyword>
<keyword evidence="1" id="KW-0378">Hydrolase</keyword>
<name>A0AAE3VF75_9BACT</name>
<evidence type="ECO:0000313" key="2">
    <source>
        <dbReference type="Proteomes" id="UP001238163"/>
    </source>
</evidence>
<dbReference type="AlphaFoldDB" id="A0AAE3VF75"/>
<reference evidence="1" key="1">
    <citation type="submission" date="2023-07" db="EMBL/GenBank/DDBJ databases">
        <title>Genomic Encyclopedia of Type Strains, Phase IV (KMG-IV): sequencing the most valuable type-strain genomes for metagenomic binning, comparative biology and taxonomic classification.</title>
        <authorList>
            <person name="Goeker M."/>
        </authorList>
    </citation>
    <scope>NUCLEOTIDE SEQUENCE</scope>
    <source>
        <strain evidence="1">DSM 24202</strain>
    </source>
</reference>
<comment type="caution">
    <text evidence="1">The sequence shown here is derived from an EMBL/GenBank/DDBJ whole genome shotgun (WGS) entry which is preliminary data.</text>
</comment>
<sequence length="156" mass="18068">MRRKKRYFPAYPGDPSPISIVVKHRLTFSEVDALAIAWHGHYPRFFELAHTELMRKVGLTYEAYKQHDVGAPIVQCHVDYFAPLLLDEEFSIRAELHWSDGARLNVSYTVQGADGRIAGTGYTVQMFFNVYTHEPYILPPPLVAEIWQHWQHGEIQ</sequence>
<dbReference type="GO" id="GO:0016787">
    <property type="term" value="F:hydrolase activity"/>
    <property type="evidence" value="ECO:0007669"/>
    <property type="project" value="UniProtKB-KW"/>
</dbReference>
<proteinExistence type="predicted"/>
<dbReference type="InterPro" id="IPR029069">
    <property type="entry name" value="HotDog_dom_sf"/>
</dbReference>